<dbReference type="PROSITE" id="PS51318">
    <property type="entry name" value="TAT"/>
    <property type="match status" value="1"/>
</dbReference>
<name>A0A317CVX2_9ACTN</name>
<dbReference type="EMBL" id="QGKR01000246">
    <property type="protein sequence ID" value="PWR06559.1"/>
    <property type="molecule type" value="Genomic_DNA"/>
</dbReference>
<protein>
    <recommendedName>
        <fullName evidence="4">Secreted protein</fullName>
    </recommendedName>
</protein>
<comment type="caution">
    <text evidence="2">The sequence shown here is derived from an EMBL/GenBank/DDBJ whole genome shotgun (WGS) entry which is preliminary data.</text>
</comment>
<dbReference type="InterPro" id="IPR006311">
    <property type="entry name" value="TAT_signal"/>
</dbReference>
<dbReference type="RefSeq" id="WP_109819275.1">
    <property type="nucleotide sequence ID" value="NZ_QGKR01000246.1"/>
</dbReference>
<organism evidence="2 3">
    <name type="scientific">Micromonospora acroterricola</name>
    <dbReference type="NCBI Taxonomy" id="2202421"/>
    <lineage>
        <taxon>Bacteria</taxon>
        <taxon>Bacillati</taxon>
        <taxon>Actinomycetota</taxon>
        <taxon>Actinomycetes</taxon>
        <taxon>Micromonosporales</taxon>
        <taxon>Micromonosporaceae</taxon>
        <taxon>Micromonospora</taxon>
    </lineage>
</organism>
<feature type="signal peptide" evidence="1">
    <location>
        <begin position="1"/>
        <end position="29"/>
    </location>
</feature>
<keyword evidence="3" id="KW-1185">Reference proteome</keyword>
<accession>A0A317CVX2</accession>
<dbReference type="OrthoDB" id="3388794at2"/>
<feature type="chain" id="PRO_5016300475" description="Secreted protein" evidence="1">
    <location>
        <begin position="30"/>
        <end position="149"/>
    </location>
</feature>
<gene>
    <name evidence="2" type="ORF">DKT68_21885</name>
</gene>
<sequence>MTRTLARRVLLPLTAALTAILMTTNPAAAAGNDDYTVYTDPSWHGGAVDFIDYGPGAAGGGNNDDYLVIRDIAADGHGVQVWAWLHGKYLGTRYNGGGAWSSVIYDPYTIFPNNVAKGEVIGLKICLVNGQDNLIQASCSSLEWPSIDG</sequence>
<dbReference type="AlphaFoldDB" id="A0A317CVX2"/>
<proteinExistence type="predicted"/>
<evidence type="ECO:0000256" key="1">
    <source>
        <dbReference type="SAM" id="SignalP"/>
    </source>
</evidence>
<reference evidence="2 3" key="1">
    <citation type="submission" date="2018-05" db="EMBL/GenBank/DDBJ databases">
        <title>Micromonospora atacamensis sp. nov., a novel actinobacteria isolated from high altitude Atacama Desert soil.</title>
        <authorList>
            <person name="Carro L."/>
            <person name="Golinska P."/>
            <person name="Klenk H.-P."/>
            <person name="Goodfellow M."/>
        </authorList>
    </citation>
    <scope>NUCLEOTIDE SEQUENCE [LARGE SCALE GENOMIC DNA]</scope>
    <source>
        <strain evidence="2 3">5R2A7</strain>
    </source>
</reference>
<evidence type="ECO:0000313" key="3">
    <source>
        <dbReference type="Proteomes" id="UP000245410"/>
    </source>
</evidence>
<keyword evidence="1" id="KW-0732">Signal</keyword>
<evidence type="ECO:0000313" key="2">
    <source>
        <dbReference type="EMBL" id="PWR06559.1"/>
    </source>
</evidence>
<evidence type="ECO:0008006" key="4">
    <source>
        <dbReference type="Google" id="ProtNLM"/>
    </source>
</evidence>
<dbReference type="Proteomes" id="UP000245410">
    <property type="component" value="Unassembled WGS sequence"/>
</dbReference>